<dbReference type="PROSITE" id="PS50088">
    <property type="entry name" value="ANK_REPEAT"/>
    <property type="match status" value="1"/>
</dbReference>
<feature type="repeat" description="ANK" evidence="3">
    <location>
        <begin position="84"/>
        <end position="116"/>
    </location>
</feature>
<evidence type="ECO:0000313" key="4">
    <source>
        <dbReference type="EMBL" id="CAE0799441.1"/>
    </source>
</evidence>
<dbReference type="AlphaFoldDB" id="A0A7S4CK59"/>
<dbReference type="InterPro" id="IPR036770">
    <property type="entry name" value="Ankyrin_rpt-contain_sf"/>
</dbReference>
<organism evidence="4">
    <name type="scientific">Eutreptiella gymnastica</name>
    <dbReference type="NCBI Taxonomy" id="73025"/>
    <lineage>
        <taxon>Eukaryota</taxon>
        <taxon>Discoba</taxon>
        <taxon>Euglenozoa</taxon>
        <taxon>Euglenida</taxon>
        <taxon>Spirocuta</taxon>
        <taxon>Euglenophyceae</taxon>
        <taxon>Eutreptiales</taxon>
        <taxon>Eutreptiaceae</taxon>
        <taxon>Eutreptiella</taxon>
    </lineage>
</organism>
<gene>
    <name evidence="4" type="ORF">EGYM00163_LOCUS10562</name>
</gene>
<dbReference type="SMART" id="SM00248">
    <property type="entry name" value="ANK"/>
    <property type="match status" value="3"/>
</dbReference>
<dbReference type="PANTHER" id="PTHR24171:SF8">
    <property type="entry name" value="BRCA1-ASSOCIATED RING DOMAIN PROTEIN 1"/>
    <property type="match status" value="1"/>
</dbReference>
<dbReference type="PANTHER" id="PTHR24171">
    <property type="entry name" value="ANKYRIN REPEAT DOMAIN-CONTAINING PROTEIN 39-RELATED"/>
    <property type="match status" value="1"/>
</dbReference>
<dbReference type="GO" id="GO:0004842">
    <property type="term" value="F:ubiquitin-protein transferase activity"/>
    <property type="evidence" value="ECO:0007669"/>
    <property type="project" value="TreeGrafter"/>
</dbReference>
<proteinExistence type="predicted"/>
<dbReference type="PROSITE" id="PS50297">
    <property type="entry name" value="ANK_REP_REGION"/>
    <property type="match status" value="1"/>
</dbReference>
<name>A0A7S4CK59_9EUGL</name>
<evidence type="ECO:0000256" key="3">
    <source>
        <dbReference type="PROSITE-ProRule" id="PRU00023"/>
    </source>
</evidence>
<dbReference type="InterPro" id="IPR002110">
    <property type="entry name" value="Ankyrin_rpt"/>
</dbReference>
<evidence type="ECO:0000256" key="2">
    <source>
        <dbReference type="ARBA" id="ARBA00023043"/>
    </source>
</evidence>
<sequence length="144" mass="15714">MAEPCVIILRDGTPCGCTWPERDASNTCTKCKHGNRWHGNAWKNSEGVYKSRSLELIQCIKAGNVEKVKEIIEAGAYLNSRDQQGITVLMEAASLGHKEVVLALLDGKADPNMKDPEGNPAIFLAQEAGQTEVVQAMTERGVNF</sequence>
<evidence type="ECO:0000256" key="1">
    <source>
        <dbReference type="ARBA" id="ARBA00022737"/>
    </source>
</evidence>
<dbReference type="Gene3D" id="1.25.40.20">
    <property type="entry name" value="Ankyrin repeat-containing domain"/>
    <property type="match status" value="1"/>
</dbReference>
<dbReference type="SUPFAM" id="SSF48403">
    <property type="entry name" value="Ankyrin repeat"/>
    <property type="match status" value="1"/>
</dbReference>
<accession>A0A7S4CK59</accession>
<dbReference type="GO" id="GO:0085020">
    <property type="term" value="P:protein K6-linked ubiquitination"/>
    <property type="evidence" value="ECO:0007669"/>
    <property type="project" value="TreeGrafter"/>
</dbReference>
<dbReference type="Pfam" id="PF12796">
    <property type="entry name" value="Ank_2"/>
    <property type="match status" value="1"/>
</dbReference>
<keyword evidence="1" id="KW-0677">Repeat</keyword>
<reference evidence="4" key="1">
    <citation type="submission" date="2021-01" db="EMBL/GenBank/DDBJ databases">
        <authorList>
            <person name="Corre E."/>
            <person name="Pelletier E."/>
            <person name="Niang G."/>
            <person name="Scheremetjew M."/>
            <person name="Finn R."/>
            <person name="Kale V."/>
            <person name="Holt S."/>
            <person name="Cochrane G."/>
            <person name="Meng A."/>
            <person name="Brown T."/>
            <person name="Cohen L."/>
        </authorList>
    </citation>
    <scope>NUCLEOTIDE SEQUENCE</scope>
    <source>
        <strain evidence="4">CCMP1594</strain>
    </source>
</reference>
<protein>
    <submittedName>
        <fullName evidence="4">Uncharacterized protein</fullName>
    </submittedName>
</protein>
<dbReference type="EMBL" id="HBJA01031780">
    <property type="protein sequence ID" value="CAE0799441.1"/>
    <property type="molecule type" value="Transcribed_RNA"/>
</dbReference>
<keyword evidence="2 3" id="KW-0040">ANK repeat</keyword>